<dbReference type="GO" id="GO:0030596">
    <property type="term" value="F:alpha-L-rhamnosidase activity"/>
    <property type="evidence" value="ECO:0007669"/>
    <property type="project" value="UniProtKB-EC"/>
</dbReference>
<organism evidence="9 10">
    <name type="scientific">Nibricoccus aquaticus</name>
    <dbReference type="NCBI Taxonomy" id="2576891"/>
    <lineage>
        <taxon>Bacteria</taxon>
        <taxon>Pseudomonadati</taxon>
        <taxon>Verrucomicrobiota</taxon>
        <taxon>Opitutia</taxon>
        <taxon>Opitutales</taxon>
        <taxon>Opitutaceae</taxon>
        <taxon>Nibricoccus</taxon>
    </lineage>
</organism>
<dbReference type="Pfam" id="PF17389">
    <property type="entry name" value="Bac_rhamnosid6H"/>
    <property type="match status" value="1"/>
</dbReference>
<dbReference type="Pfam" id="PF25788">
    <property type="entry name" value="Ig_Rha78A_N"/>
    <property type="match status" value="1"/>
</dbReference>
<evidence type="ECO:0000259" key="6">
    <source>
        <dbReference type="Pfam" id="PF08531"/>
    </source>
</evidence>
<proteinExistence type="predicted"/>
<protein>
    <recommendedName>
        <fullName evidence="2">alpha-L-rhamnosidase</fullName>
        <ecNumber evidence="2">3.2.1.40</ecNumber>
    </recommendedName>
</protein>
<dbReference type="InterPro" id="IPR013737">
    <property type="entry name" value="Bac_rhamnosid_N"/>
</dbReference>
<keyword evidence="4" id="KW-0812">Transmembrane</keyword>
<feature type="transmembrane region" description="Helical" evidence="4">
    <location>
        <begin position="48"/>
        <end position="67"/>
    </location>
</feature>
<sequence length="1172" mass="127562">MPSRRAFLIALTRCLSLQNARHTPRVFYFPHSGTSPAETRTGENRGKITISVLPLLCVSAIFFWTTFPPAPRQTANPVSLMKLSARLAASVFISTLVCALPAVYAAITVTGLRVENLSAPLGIDTAQPRLGWKLASDTRADTQTAYQILVASTAEILSSDTGDLWDSARVESPASQFIPYAGKPLASSQQVFWKVRAFDASGQSSLYSQPASWTMGILGDKKNPGWQPTARWITDADLLTRARKALGYSSEVTTDENEKKWLILDLGKNQKVDLVRLYAVRHTVNERLGYPKRLKVELANNSGMLGATVLADFTKEDLNPWLTKTDIPAPEGGATGRYLRITATKLRSFDDFASFALSQIAVFSDGKNIAVGAKVTALDSRESALWSAASVVDGLGVPGANPRANDAILLRREFTVKPGLRRATLHLSGLGHYELSVNGTRASDRLLTPGWTEPAQTLLYDTHDLTARLQPGANALGLTLAGGMYNVQESKGRYVKFASAFRPLTAFGQLRLDYEDGSTEFVVTDTNWKVGQGPLMFSNIYGGEDYDARRELPGWDKPGFDDSAWKPAAETKSPGGDLLGATHGSPAFATFETFKPASVKELSPGVVIYDFGQNVAMMPRLKVRGPAGSIVRLTPSELLKPTGALDRGSSAHGAAPAYWEYTLRGDADGEDHFPKFFYHGARYLQAELLAPELPPGVSNTAPAARPEILSLESVVTHSDSAPAGDFETSNPLLNRIRLLVRWAQRSNLAHVLTDCPHRERLGWLEQYHLNGPSLRYEWDVTQLYIKTFRDMADAQTLRGLVPSISPEFIKFEGGFRDSPEWGGSVVLAAWQHYVFTGDDSPLRENYDVMKRYAGYLGSQAKARILSHGLGDWYDQGPNRPGNAQLTPVPLVATALYFEISRTLARIAEHLGNTADATRYAADAAAIADAFNKKFFDAAKQSYATGSQTALALPLALGLVPAESHDAVLAALVSEIQGRGYAVTAGDVGYRYVLRALADAGRHDVILAMATQAEKPGYAFQLAKGATSLVEAWDANTHASQNHFMLGQIIEWFYADLAGIRPDPAATGFKRFAIKPTLVKGLNWVSATHDSPYGRIETKWTREGSVFLLDVTVPVGTTAEVHIPIASDDLSAIQDNGRPVTHLTDIKHLRTVNNTAVFEVGSGRYSFSAPAIK</sequence>
<dbReference type="EMBL" id="CP023344">
    <property type="protein sequence ID" value="ATC64457.1"/>
    <property type="molecule type" value="Genomic_DNA"/>
</dbReference>
<dbReference type="AlphaFoldDB" id="A0A290Q882"/>
<dbReference type="InterPro" id="IPR012341">
    <property type="entry name" value="6hp_glycosidase-like_sf"/>
</dbReference>
<evidence type="ECO:0000313" key="10">
    <source>
        <dbReference type="Proteomes" id="UP000217265"/>
    </source>
</evidence>
<dbReference type="Pfam" id="PF08531">
    <property type="entry name" value="Bac_rhamnosid_N"/>
    <property type="match status" value="1"/>
</dbReference>
<feature type="domain" description="Alpha-L-rhamnosidase six-hairpin glycosidase" evidence="7">
    <location>
        <begin position="723"/>
        <end position="1055"/>
    </location>
</feature>
<evidence type="ECO:0000259" key="8">
    <source>
        <dbReference type="Pfam" id="PF17390"/>
    </source>
</evidence>
<dbReference type="PANTHER" id="PTHR33307">
    <property type="entry name" value="ALPHA-RHAMNOSIDASE (EUROFUNG)"/>
    <property type="match status" value="1"/>
</dbReference>
<evidence type="ECO:0000259" key="7">
    <source>
        <dbReference type="Pfam" id="PF17389"/>
    </source>
</evidence>
<feature type="domain" description="Alpha-L-rhamnosidase concanavalin-like" evidence="5">
    <location>
        <begin position="601"/>
        <end position="690"/>
    </location>
</feature>
<keyword evidence="10" id="KW-1185">Reference proteome</keyword>
<evidence type="ECO:0000256" key="4">
    <source>
        <dbReference type="SAM" id="Phobius"/>
    </source>
</evidence>
<dbReference type="InterPro" id="IPR035398">
    <property type="entry name" value="Bac_rhamnosid_C"/>
</dbReference>
<evidence type="ECO:0000256" key="3">
    <source>
        <dbReference type="ARBA" id="ARBA00022801"/>
    </source>
</evidence>
<evidence type="ECO:0000256" key="2">
    <source>
        <dbReference type="ARBA" id="ARBA00012652"/>
    </source>
</evidence>
<feature type="domain" description="Alpha-L-rhamnosidase C-terminal" evidence="8">
    <location>
        <begin position="1058"/>
        <end position="1131"/>
    </location>
</feature>
<dbReference type="Gene3D" id="2.60.40.10">
    <property type="entry name" value="Immunoglobulins"/>
    <property type="match status" value="1"/>
</dbReference>
<dbReference type="Gene3D" id="2.60.420.10">
    <property type="entry name" value="Maltose phosphorylase, domain 3"/>
    <property type="match status" value="1"/>
</dbReference>
<dbReference type="InterPro" id="IPR013783">
    <property type="entry name" value="Ig-like_fold"/>
</dbReference>
<dbReference type="InterPro" id="IPR008902">
    <property type="entry name" value="Rhamnosid_concanavalin"/>
</dbReference>
<reference evidence="9 10" key="1">
    <citation type="submission" date="2017-09" db="EMBL/GenBank/DDBJ databases">
        <title>Complete genome sequence of Verrucomicrobial strain HZ-65, isolated from freshwater.</title>
        <authorList>
            <person name="Choi A."/>
        </authorList>
    </citation>
    <scope>NUCLEOTIDE SEQUENCE [LARGE SCALE GENOMIC DNA]</scope>
    <source>
        <strain evidence="9 10">HZ-65</strain>
    </source>
</reference>
<evidence type="ECO:0000313" key="9">
    <source>
        <dbReference type="EMBL" id="ATC64457.1"/>
    </source>
</evidence>
<evidence type="ECO:0000256" key="1">
    <source>
        <dbReference type="ARBA" id="ARBA00001445"/>
    </source>
</evidence>
<dbReference type="PANTHER" id="PTHR33307:SF11">
    <property type="entry name" value="ALPHA-L-RHAMNOSIDASE"/>
    <property type="match status" value="1"/>
</dbReference>
<dbReference type="Gene3D" id="1.50.10.10">
    <property type="match status" value="1"/>
</dbReference>
<keyword evidence="3" id="KW-0378">Hydrolase</keyword>
<name>A0A290Q882_9BACT</name>
<gene>
    <name evidence="9" type="ORF">CMV30_11105</name>
</gene>
<feature type="transmembrane region" description="Helical" evidence="4">
    <location>
        <begin position="87"/>
        <end position="107"/>
    </location>
</feature>
<dbReference type="PIRSF" id="PIRSF010631">
    <property type="entry name" value="A-rhamnsds"/>
    <property type="match status" value="1"/>
</dbReference>
<dbReference type="EC" id="3.2.1.40" evidence="2"/>
<accession>A0A290Q882</accession>
<dbReference type="KEGG" id="vbh:CMV30_11105"/>
<keyword evidence="4" id="KW-1133">Transmembrane helix</keyword>
<dbReference type="InterPro" id="IPR016007">
    <property type="entry name" value="Alpha_rhamnosid"/>
</dbReference>
<feature type="domain" description="Bacterial alpha-L-rhamnosidase N-terminal" evidence="6">
    <location>
        <begin position="421"/>
        <end position="579"/>
    </location>
</feature>
<dbReference type="Pfam" id="PF17390">
    <property type="entry name" value="Bac_rhamnosid_C"/>
    <property type="match status" value="1"/>
</dbReference>
<dbReference type="Gene3D" id="2.60.120.260">
    <property type="entry name" value="Galactose-binding domain-like"/>
    <property type="match status" value="3"/>
</dbReference>
<dbReference type="InterPro" id="IPR008928">
    <property type="entry name" value="6-hairpin_glycosidase_sf"/>
</dbReference>
<dbReference type="Proteomes" id="UP000217265">
    <property type="component" value="Chromosome"/>
</dbReference>
<dbReference type="Pfam" id="PF05592">
    <property type="entry name" value="Bac_rhamnosid"/>
    <property type="match status" value="1"/>
</dbReference>
<dbReference type="InterPro" id="IPR035396">
    <property type="entry name" value="Bac_rhamnosid6H"/>
</dbReference>
<keyword evidence="4" id="KW-0472">Membrane</keyword>
<dbReference type="GO" id="GO:0005975">
    <property type="term" value="P:carbohydrate metabolic process"/>
    <property type="evidence" value="ECO:0007669"/>
    <property type="project" value="InterPro"/>
</dbReference>
<dbReference type="SUPFAM" id="SSF48208">
    <property type="entry name" value="Six-hairpin glycosidases"/>
    <property type="match status" value="1"/>
</dbReference>
<evidence type="ECO:0000259" key="5">
    <source>
        <dbReference type="Pfam" id="PF05592"/>
    </source>
</evidence>
<comment type="catalytic activity">
    <reaction evidence="1">
        <text>Hydrolysis of terminal non-reducing alpha-L-rhamnose residues in alpha-L-rhamnosides.</text>
        <dbReference type="EC" id="3.2.1.40"/>
    </reaction>
</comment>